<sequence length="131" mass="14732">MNWDREPSSPHRFTPTQEPVVPVTVRAASPPYYRTRTVHVQHTYGCIAEAYVRRLYGVRTAPAKGWTNCGEPSSRLGGNHFAVHAQLHPVRLYVRRTVRPYRSYAAVLVQAPYEHGEGAVRAPVPVRITAS</sequence>
<dbReference type="AlphaFoldDB" id="A0A7W9QHZ5"/>
<organism evidence="1 2">
    <name type="scientific">Streptomyces zagrosensis</name>
    <dbReference type="NCBI Taxonomy" id="1042984"/>
    <lineage>
        <taxon>Bacteria</taxon>
        <taxon>Bacillati</taxon>
        <taxon>Actinomycetota</taxon>
        <taxon>Actinomycetes</taxon>
        <taxon>Kitasatosporales</taxon>
        <taxon>Streptomycetaceae</taxon>
        <taxon>Streptomyces</taxon>
    </lineage>
</organism>
<reference evidence="1 2" key="1">
    <citation type="submission" date="2020-08" db="EMBL/GenBank/DDBJ databases">
        <title>Genomic Encyclopedia of Type Strains, Phase III (KMG-III): the genomes of soil and plant-associated and newly described type strains.</title>
        <authorList>
            <person name="Whitman W."/>
        </authorList>
    </citation>
    <scope>NUCLEOTIDE SEQUENCE [LARGE SCALE GENOMIC DNA]</scope>
    <source>
        <strain evidence="1 2">CECT 8305</strain>
    </source>
</reference>
<keyword evidence="2" id="KW-1185">Reference proteome</keyword>
<dbReference type="EMBL" id="JACHJL010000045">
    <property type="protein sequence ID" value="MBB5940389.1"/>
    <property type="molecule type" value="Genomic_DNA"/>
</dbReference>
<accession>A0A7W9QHZ5</accession>
<proteinExistence type="predicted"/>
<protein>
    <submittedName>
        <fullName evidence="1">Uncharacterized protein</fullName>
    </submittedName>
</protein>
<dbReference type="RefSeq" id="WP_184580487.1">
    <property type="nucleotide sequence ID" value="NZ_JACHJL010000045.1"/>
</dbReference>
<evidence type="ECO:0000313" key="1">
    <source>
        <dbReference type="EMBL" id="MBB5940389.1"/>
    </source>
</evidence>
<gene>
    <name evidence="1" type="ORF">FHS42_007487</name>
</gene>
<evidence type="ECO:0000313" key="2">
    <source>
        <dbReference type="Proteomes" id="UP000588098"/>
    </source>
</evidence>
<comment type="caution">
    <text evidence="1">The sequence shown here is derived from an EMBL/GenBank/DDBJ whole genome shotgun (WGS) entry which is preliminary data.</text>
</comment>
<name>A0A7W9QHZ5_9ACTN</name>
<dbReference type="Proteomes" id="UP000588098">
    <property type="component" value="Unassembled WGS sequence"/>
</dbReference>